<protein>
    <submittedName>
        <fullName evidence="1">Uncharacterized protein</fullName>
    </submittedName>
</protein>
<evidence type="ECO:0000313" key="1">
    <source>
        <dbReference type="EMBL" id="MPM42963.1"/>
    </source>
</evidence>
<organism evidence="1">
    <name type="scientific">bioreactor metagenome</name>
    <dbReference type="NCBI Taxonomy" id="1076179"/>
    <lineage>
        <taxon>unclassified sequences</taxon>
        <taxon>metagenomes</taxon>
        <taxon>ecological metagenomes</taxon>
    </lineage>
</organism>
<reference evidence="1" key="1">
    <citation type="submission" date="2019-08" db="EMBL/GenBank/DDBJ databases">
        <authorList>
            <person name="Kucharzyk K."/>
            <person name="Murdoch R.W."/>
            <person name="Higgins S."/>
            <person name="Loffler F."/>
        </authorList>
    </citation>
    <scope>NUCLEOTIDE SEQUENCE</scope>
</reference>
<name>A0A644ZWE8_9ZZZZ</name>
<dbReference type="AlphaFoldDB" id="A0A644ZWE8"/>
<gene>
    <name evidence="1" type="ORF">SDC9_89635</name>
</gene>
<dbReference type="EMBL" id="VSSQ01009924">
    <property type="protein sequence ID" value="MPM42963.1"/>
    <property type="molecule type" value="Genomic_DNA"/>
</dbReference>
<proteinExistence type="predicted"/>
<accession>A0A644ZWE8</accession>
<comment type="caution">
    <text evidence="1">The sequence shown here is derived from an EMBL/GenBank/DDBJ whole genome shotgun (WGS) entry which is preliminary data.</text>
</comment>
<sequence>MYNINIKYKEMNLNPFIKNEKANIQKGRQGYNFNVNRKIKKTKYNQSEQGGLRIVL</sequence>